<dbReference type="SUPFAM" id="SSF109998">
    <property type="entry name" value="Triger factor/SurA peptide-binding domain-like"/>
    <property type="match status" value="1"/>
</dbReference>
<evidence type="ECO:0000256" key="9">
    <source>
        <dbReference type="ARBA" id="ARBA00023306"/>
    </source>
</evidence>
<feature type="domain" description="PPIase FKBP-type" evidence="15">
    <location>
        <begin position="163"/>
        <end position="248"/>
    </location>
</feature>
<evidence type="ECO:0000256" key="7">
    <source>
        <dbReference type="ARBA" id="ARBA00023186"/>
    </source>
</evidence>
<evidence type="ECO:0000313" key="17">
    <source>
        <dbReference type="Proteomes" id="UP000196573"/>
    </source>
</evidence>
<dbReference type="GO" id="GO:0051083">
    <property type="term" value="P:'de novo' cotranslational protein folding"/>
    <property type="evidence" value="ECO:0007669"/>
    <property type="project" value="TreeGrafter"/>
</dbReference>
<dbReference type="GO" id="GO:0043335">
    <property type="term" value="P:protein unfolding"/>
    <property type="evidence" value="ECO:0007669"/>
    <property type="project" value="TreeGrafter"/>
</dbReference>
<evidence type="ECO:0000256" key="1">
    <source>
        <dbReference type="ARBA" id="ARBA00000971"/>
    </source>
</evidence>
<proteinExistence type="inferred from homology"/>
<dbReference type="PIRSF" id="PIRSF003095">
    <property type="entry name" value="Trigger_factor"/>
    <property type="match status" value="1"/>
</dbReference>
<evidence type="ECO:0000256" key="11">
    <source>
        <dbReference type="HAMAP-Rule" id="MF_00303"/>
    </source>
</evidence>
<comment type="catalytic activity">
    <reaction evidence="1 11 12">
        <text>[protein]-peptidylproline (omega=180) = [protein]-peptidylproline (omega=0)</text>
        <dbReference type="Rhea" id="RHEA:16237"/>
        <dbReference type="Rhea" id="RHEA-COMP:10747"/>
        <dbReference type="Rhea" id="RHEA-COMP:10748"/>
        <dbReference type="ChEBI" id="CHEBI:83833"/>
        <dbReference type="ChEBI" id="CHEBI:83834"/>
        <dbReference type="EC" id="5.2.1.8"/>
    </reaction>
</comment>
<dbReference type="OrthoDB" id="9767721at2"/>
<dbReference type="GO" id="GO:0005737">
    <property type="term" value="C:cytoplasm"/>
    <property type="evidence" value="ECO:0007669"/>
    <property type="project" value="UniProtKB-SubCell"/>
</dbReference>
<dbReference type="InterPro" id="IPR005215">
    <property type="entry name" value="Trig_fac"/>
</dbReference>
<keyword evidence="8 11" id="KW-0413">Isomerase</keyword>
<dbReference type="Gene3D" id="3.10.50.40">
    <property type="match status" value="1"/>
</dbReference>
<feature type="region of interest" description="Disordered" evidence="14">
    <location>
        <begin position="432"/>
        <end position="451"/>
    </location>
</feature>
<dbReference type="SUPFAM" id="SSF102735">
    <property type="entry name" value="Trigger factor ribosome-binding domain"/>
    <property type="match status" value="1"/>
</dbReference>
<evidence type="ECO:0000256" key="5">
    <source>
        <dbReference type="ARBA" id="ARBA00022618"/>
    </source>
</evidence>
<dbReference type="InterPro" id="IPR008881">
    <property type="entry name" value="Trigger_fac_ribosome-bd_bac"/>
</dbReference>
<dbReference type="GO" id="GO:0044183">
    <property type="term" value="F:protein folding chaperone"/>
    <property type="evidence" value="ECO:0007669"/>
    <property type="project" value="TreeGrafter"/>
</dbReference>
<protein>
    <recommendedName>
        <fullName evidence="4 11">Trigger factor</fullName>
        <shortName evidence="11">TF</shortName>
        <ecNumber evidence="3 11">5.2.1.8</ecNumber>
    </recommendedName>
    <alternativeName>
        <fullName evidence="10 11">PPIase</fullName>
    </alternativeName>
</protein>
<evidence type="ECO:0000256" key="4">
    <source>
        <dbReference type="ARBA" id="ARBA00016902"/>
    </source>
</evidence>
<evidence type="ECO:0000256" key="3">
    <source>
        <dbReference type="ARBA" id="ARBA00013194"/>
    </source>
</evidence>
<dbReference type="InterPro" id="IPR001179">
    <property type="entry name" value="PPIase_FKBP_dom"/>
</dbReference>
<evidence type="ECO:0000256" key="6">
    <source>
        <dbReference type="ARBA" id="ARBA00023110"/>
    </source>
</evidence>
<keyword evidence="7 11" id="KW-0143">Chaperone</keyword>
<evidence type="ECO:0000256" key="13">
    <source>
        <dbReference type="RuleBase" id="RU003914"/>
    </source>
</evidence>
<dbReference type="Proteomes" id="UP000196573">
    <property type="component" value="Unassembled WGS sequence"/>
</dbReference>
<dbReference type="Gene3D" id="1.10.3120.10">
    <property type="entry name" value="Trigger factor, C-terminal domain"/>
    <property type="match status" value="1"/>
</dbReference>
<dbReference type="InterPro" id="IPR027304">
    <property type="entry name" value="Trigger_fact/SurA_dom_sf"/>
</dbReference>
<dbReference type="NCBIfam" id="TIGR00115">
    <property type="entry name" value="tig"/>
    <property type="match status" value="1"/>
</dbReference>
<dbReference type="GO" id="GO:0015031">
    <property type="term" value="P:protein transport"/>
    <property type="evidence" value="ECO:0007669"/>
    <property type="project" value="UniProtKB-UniRule"/>
</dbReference>
<keyword evidence="17" id="KW-1185">Reference proteome</keyword>
<comment type="domain">
    <text evidence="11">Consists of 3 domains; the N-terminus binds the ribosome, the middle domain has PPIase activity, while the C-terminus has intrinsic chaperone activity on its own.</text>
</comment>
<dbReference type="InterPro" id="IPR046357">
    <property type="entry name" value="PPIase_dom_sf"/>
</dbReference>
<dbReference type="PANTHER" id="PTHR30560">
    <property type="entry name" value="TRIGGER FACTOR CHAPERONE AND PEPTIDYL-PROLYL CIS/TRANS ISOMERASE"/>
    <property type="match status" value="1"/>
</dbReference>
<keyword evidence="6 11" id="KW-0697">Rotamase</keyword>
<dbReference type="InterPro" id="IPR008880">
    <property type="entry name" value="Trigger_fac_C"/>
</dbReference>
<reference evidence="16 17" key="1">
    <citation type="submission" date="2017-03" db="EMBL/GenBank/DDBJ databases">
        <authorList>
            <person name="Afonso C.L."/>
            <person name="Miller P.J."/>
            <person name="Scott M.A."/>
            <person name="Spackman E."/>
            <person name="Goraichik I."/>
            <person name="Dimitrov K.M."/>
            <person name="Suarez D.L."/>
            <person name="Swayne D.E."/>
        </authorList>
    </citation>
    <scope>NUCLEOTIDE SEQUENCE [LARGE SCALE GENOMIC DNA]</scope>
    <source>
        <strain evidence="16">SB41UT1</strain>
    </source>
</reference>
<dbReference type="Pfam" id="PF05697">
    <property type="entry name" value="Trigger_N"/>
    <property type="match status" value="1"/>
</dbReference>
<dbReference type="Pfam" id="PF05698">
    <property type="entry name" value="Trigger_C"/>
    <property type="match status" value="1"/>
</dbReference>
<dbReference type="PANTHER" id="PTHR30560:SF3">
    <property type="entry name" value="TRIGGER FACTOR-LIKE PROTEIN TIG, CHLOROPLASTIC"/>
    <property type="match status" value="1"/>
</dbReference>
<evidence type="ECO:0000259" key="15">
    <source>
        <dbReference type="PROSITE" id="PS50059"/>
    </source>
</evidence>
<comment type="function">
    <text evidence="11">Involved in protein export. Acts as a chaperone by maintaining the newly synthesized protein in an open conformation. Functions as a peptidyl-prolyl cis-trans isomerase.</text>
</comment>
<organism evidence="16 17">
    <name type="scientific">Parendozoicomonas haliclonae</name>
    <dbReference type="NCBI Taxonomy" id="1960125"/>
    <lineage>
        <taxon>Bacteria</taxon>
        <taxon>Pseudomonadati</taxon>
        <taxon>Pseudomonadota</taxon>
        <taxon>Gammaproteobacteria</taxon>
        <taxon>Oceanospirillales</taxon>
        <taxon>Endozoicomonadaceae</taxon>
        <taxon>Parendozoicomonas</taxon>
    </lineage>
</organism>
<sequence>MQVSLETTSGLERRLTITVPAETVETQVDKRLRDMSKRVKLDGFRPGKVPFKVIKKRYGLGARQEVLGEVMQSSYMEAVIKEELQPAGAPKIEPKNIEEGKDLEFVAIVEVYPEVEIADFAKISVEKPVAEVSEEDVNKMLDTLREQSKTFEAAEEGAAAEQGDLVIIDYKGTVDGEAFEGGAAEGQRLELGSGRMIPGFEDGIAGMKAGEQKDINVTFPAEYHSEELKGKDAVFAITVNEVQKPVLPELNEEFFSRYGVSEGGLEGFREEITKNMGRELKQAVKNKVKNQVMDGLIEIHNVELPAALVEQEIGRLKEQAVQRFASQGMQGLDASALPNEMFQAEAEKRVRLGLIVGEIVKVRELKPEDDRVRAMIEEIASAYQEPQQVIDWYYANEQQLSQVQYVVLEEQVVDTILEAAQVSEKACSYEEAIKPAPAKTEEGAEEESAEA</sequence>
<dbReference type="Gene3D" id="3.30.70.1050">
    <property type="entry name" value="Trigger factor ribosome-binding domain"/>
    <property type="match status" value="1"/>
</dbReference>
<dbReference type="HAMAP" id="MF_00303">
    <property type="entry name" value="Trigger_factor_Tig"/>
    <property type="match status" value="1"/>
</dbReference>
<keyword evidence="9 11" id="KW-0131">Cell cycle</keyword>
<dbReference type="GO" id="GO:0043022">
    <property type="term" value="F:ribosome binding"/>
    <property type="evidence" value="ECO:0007669"/>
    <property type="project" value="TreeGrafter"/>
</dbReference>
<name>A0A1X7ALQ6_9GAMM</name>
<dbReference type="InterPro" id="IPR037041">
    <property type="entry name" value="Trigger_fac_C_sf"/>
</dbReference>
<keyword evidence="5 11" id="KW-0132">Cell division</keyword>
<dbReference type="FunFam" id="3.10.50.40:FF:000001">
    <property type="entry name" value="Trigger factor"/>
    <property type="match status" value="1"/>
</dbReference>
<comment type="similarity">
    <text evidence="2 11 13">Belongs to the FKBP-type PPIase family. Tig subfamily.</text>
</comment>
<accession>A0A1X7ALQ6</accession>
<evidence type="ECO:0000256" key="10">
    <source>
        <dbReference type="ARBA" id="ARBA00029986"/>
    </source>
</evidence>
<dbReference type="GO" id="GO:0051301">
    <property type="term" value="P:cell division"/>
    <property type="evidence" value="ECO:0007669"/>
    <property type="project" value="UniProtKB-KW"/>
</dbReference>
<evidence type="ECO:0000313" key="16">
    <source>
        <dbReference type="EMBL" id="SMA49025.1"/>
    </source>
</evidence>
<evidence type="ECO:0000256" key="14">
    <source>
        <dbReference type="SAM" id="MobiDB-lite"/>
    </source>
</evidence>
<dbReference type="AlphaFoldDB" id="A0A1X7ALQ6"/>
<dbReference type="RefSeq" id="WP_087111313.1">
    <property type="nucleotide sequence ID" value="NZ_CBCSCN010000007.1"/>
</dbReference>
<dbReference type="GO" id="GO:0003755">
    <property type="term" value="F:peptidyl-prolyl cis-trans isomerase activity"/>
    <property type="evidence" value="ECO:0007669"/>
    <property type="project" value="UniProtKB-UniRule"/>
</dbReference>
<dbReference type="EC" id="5.2.1.8" evidence="3 11"/>
<dbReference type="EMBL" id="FWPT01000007">
    <property type="protein sequence ID" value="SMA49025.1"/>
    <property type="molecule type" value="Genomic_DNA"/>
</dbReference>
<evidence type="ECO:0000256" key="8">
    <source>
        <dbReference type="ARBA" id="ARBA00023235"/>
    </source>
</evidence>
<keyword evidence="11" id="KW-0963">Cytoplasm</keyword>
<dbReference type="SUPFAM" id="SSF54534">
    <property type="entry name" value="FKBP-like"/>
    <property type="match status" value="1"/>
</dbReference>
<evidence type="ECO:0000256" key="12">
    <source>
        <dbReference type="PROSITE-ProRule" id="PRU00277"/>
    </source>
</evidence>
<dbReference type="PROSITE" id="PS50059">
    <property type="entry name" value="FKBP_PPIASE"/>
    <property type="match status" value="1"/>
</dbReference>
<dbReference type="InterPro" id="IPR036611">
    <property type="entry name" value="Trigger_fac_ribosome-bd_sf"/>
</dbReference>
<comment type="subcellular location">
    <subcellularLocation>
        <location evidence="11">Cytoplasm</location>
    </subcellularLocation>
    <text evidence="11">About half TF is bound to the ribosome near the polypeptide exit tunnel while the other half is free in the cytoplasm.</text>
</comment>
<evidence type="ECO:0000256" key="2">
    <source>
        <dbReference type="ARBA" id="ARBA00005464"/>
    </source>
</evidence>
<dbReference type="Pfam" id="PF00254">
    <property type="entry name" value="FKBP_C"/>
    <property type="match status" value="1"/>
</dbReference>
<gene>
    <name evidence="11 16" type="primary">tig</name>
    <name evidence="16" type="ORF">EHSB41UT_03000</name>
</gene>